<dbReference type="GO" id="GO:0016791">
    <property type="term" value="F:phosphatase activity"/>
    <property type="evidence" value="ECO:0007669"/>
    <property type="project" value="TreeGrafter"/>
</dbReference>
<dbReference type="InterPro" id="IPR001789">
    <property type="entry name" value="Sig_transdc_resp-reg_receiver"/>
</dbReference>
<dbReference type="InterPro" id="IPR036457">
    <property type="entry name" value="PPM-type-like_dom_sf"/>
</dbReference>
<name>A0A844I2R2_9GAMM</name>
<evidence type="ECO:0000313" key="5">
    <source>
        <dbReference type="Proteomes" id="UP000431462"/>
    </source>
</evidence>
<proteinExistence type="predicted"/>
<dbReference type="Gene3D" id="3.40.50.2300">
    <property type="match status" value="1"/>
</dbReference>
<comment type="caution">
    <text evidence="4">The sequence shown here is derived from an EMBL/GenBank/DDBJ whole genome shotgun (WGS) entry which is preliminary data.</text>
</comment>
<dbReference type="CDD" id="cd00156">
    <property type="entry name" value="REC"/>
    <property type="match status" value="1"/>
</dbReference>
<dbReference type="GO" id="GO:0000160">
    <property type="term" value="P:phosphorelay signal transduction system"/>
    <property type="evidence" value="ECO:0007669"/>
    <property type="project" value="InterPro"/>
</dbReference>
<accession>A0A844I2R2</accession>
<sequence length="427" mass="47998">MHKAFLHSPKPKTDQSEPFRILVVDDSLAERSLVMSMLTKLEYEVYEASNGLQALRVMESQPIDLILSDWRMPELNGLDLCVAVKKWGENAPYFIMVTGQNNPCDLVAGMDSGADDFITKPFVMEEMRVRLEAGERIMQLRKSLDSRNRALQEMLEREKRSKAAMVEDLKAAEMLQRAMLPDKDCRIGQVELAHFYQPAMGVAGDIYNAFPLDDTHVAFYLIDVAGHGIRSAMLSFYASQLLTANSASRSLCYDEDGAISKPSVVVARLNKTFTSDADQRDYLTMIYGVLDTETGRCNLCQAGHPSPMHIPVGQRHPQYIGKGGFAVGMLEEATYEDLNIPLARGDRLLLTSDGLYECRLKSEKEVTPNHMVGLMAHLRQFSTRTIQRQLDTMFDAMAARQPIQDDLSVLLLEWTGPAYRTDRDLEG</sequence>
<dbReference type="SMART" id="SM00331">
    <property type="entry name" value="PP2C_SIG"/>
    <property type="match status" value="1"/>
</dbReference>
<dbReference type="AlphaFoldDB" id="A0A844I2R2"/>
<evidence type="ECO:0000313" key="4">
    <source>
        <dbReference type="EMBL" id="MTJ00065.1"/>
    </source>
</evidence>
<reference evidence="4 5" key="1">
    <citation type="submission" date="2019-06" db="EMBL/GenBank/DDBJ databases">
        <title>Enrichment of Autotrophic Halophilic Microorganisms from Red Sea Brine Pool Using Microbial Electrosynthesis System.</title>
        <authorList>
            <person name="Alqahtani M.F."/>
            <person name="Bajracharya S."/>
            <person name="Katuri K.P."/>
            <person name="Ali M."/>
            <person name="Saikaly P.E."/>
        </authorList>
    </citation>
    <scope>NUCLEOTIDE SEQUENCE [LARGE SCALE GENOMIC DNA]</scope>
    <source>
        <strain evidence="4">MES15</strain>
    </source>
</reference>
<evidence type="ECO:0000259" key="3">
    <source>
        <dbReference type="PROSITE" id="PS50110"/>
    </source>
</evidence>
<keyword evidence="2" id="KW-0597">Phosphoprotein</keyword>
<dbReference type="EMBL" id="VENC01000015">
    <property type="protein sequence ID" value="MTJ00065.1"/>
    <property type="molecule type" value="Genomic_DNA"/>
</dbReference>
<dbReference type="Pfam" id="PF00072">
    <property type="entry name" value="Response_reg"/>
    <property type="match status" value="1"/>
</dbReference>
<feature type="domain" description="Response regulatory" evidence="3">
    <location>
        <begin position="20"/>
        <end position="135"/>
    </location>
</feature>
<protein>
    <submittedName>
        <fullName evidence="4">Fused response regulator/phosphatase</fullName>
    </submittedName>
</protein>
<gene>
    <name evidence="4" type="ORF">FH752_15730</name>
</gene>
<dbReference type="InterPro" id="IPR011006">
    <property type="entry name" value="CheY-like_superfamily"/>
</dbReference>
<evidence type="ECO:0000256" key="2">
    <source>
        <dbReference type="PROSITE-ProRule" id="PRU00169"/>
    </source>
</evidence>
<dbReference type="Gene3D" id="3.60.40.10">
    <property type="entry name" value="PPM-type phosphatase domain"/>
    <property type="match status" value="1"/>
</dbReference>
<feature type="modified residue" description="4-aspartylphosphate" evidence="2">
    <location>
        <position position="69"/>
    </location>
</feature>
<dbReference type="InterPro" id="IPR052016">
    <property type="entry name" value="Bact_Sigma-Reg"/>
</dbReference>
<dbReference type="SMART" id="SM00448">
    <property type="entry name" value="REC"/>
    <property type="match status" value="1"/>
</dbReference>
<dbReference type="PANTHER" id="PTHR43156">
    <property type="entry name" value="STAGE II SPORULATION PROTEIN E-RELATED"/>
    <property type="match status" value="1"/>
</dbReference>
<dbReference type="InterPro" id="IPR001932">
    <property type="entry name" value="PPM-type_phosphatase-like_dom"/>
</dbReference>
<evidence type="ECO:0000256" key="1">
    <source>
        <dbReference type="ARBA" id="ARBA00022801"/>
    </source>
</evidence>
<dbReference type="Pfam" id="PF07228">
    <property type="entry name" value="SpoIIE"/>
    <property type="match status" value="1"/>
</dbReference>
<dbReference type="Proteomes" id="UP000431462">
    <property type="component" value="Unassembled WGS sequence"/>
</dbReference>
<dbReference type="SUPFAM" id="SSF52172">
    <property type="entry name" value="CheY-like"/>
    <property type="match status" value="1"/>
</dbReference>
<dbReference type="PROSITE" id="PS50110">
    <property type="entry name" value="RESPONSE_REGULATORY"/>
    <property type="match status" value="1"/>
</dbReference>
<dbReference type="PANTHER" id="PTHR43156:SF2">
    <property type="entry name" value="STAGE II SPORULATION PROTEIN E"/>
    <property type="match status" value="1"/>
</dbReference>
<keyword evidence="1" id="KW-0378">Hydrolase</keyword>
<organism evidence="4 5">
    <name type="scientific">Marinobacter adhaerens</name>
    <dbReference type="NCBI Taxonomy" id="1033846"/>
    <lineage>
        <taxon>Bacteria</taxon>
        <taxon>Pseudomonadati</taxon>
        <taxon>Pseudomonadota</taxon>
        <taxon>Gammaproteobacteria</taxon>
        <taxon>Pseudomonadales</taxon>
        <taxon>Marinobacteraceae</taxon>
        <taxon>Marinobacter</taxon>
    </lineage>
</organism>